<dbReference type="EMBL" id="CP036264">
    <property type="protein sequence ID" value="QEF97430.1"/>
    <property type="molecule type" value="Genomic_DNA"/>
</dbReference>
<keyword evidence="1" id="KW-0812">Transmembrane</keyword>
<evidence type="ECO:0000256" key="1">
    <source>
        <dbReference type="SAM" id="Phobius"/>
    </source>
</evidence>
<sequence length="74" mass="7750">MLYFSFWAVLMVAVIVAVPVAAKMSPGGRAAKAEEGEEIDEAAEGEGVDEAVLEDDFGGGEVEALGDDAFEELK</sequence>
<dbReference type="RefSeq" id="WP_147867109.1">
    <property type="nucleotide sequence ID" value="NZ_CP036264.1"/>
</dbReference>
<proteinExistence type="predicted"/>
<name>A0A5B9MBH8_9BACT</name>
<dbReference type="AlphaFoldDB" id="A0A5B9MBH8"/>
<protein>
    <submittedName>
        <fullName evidence="2">Uncharacterized protein</fullName>
    </submittedName>
</protein>
<evidence type="ECO:0000313" key="3">
    <source>
        <dbReference type="Proteomes" id="UP000321353"/>
    </source>
</evidence>
<reference evidence="2 3" key="1">
    <citation type="submission" date="2019-02" db="EMBL/GenBank/DDBJ databases">
        <title>Planctomycetal bacteria perform biofilm scaping via a novel small molecule.</title>
        <authorList>
            <person name="Jeske O."/>
            <person name="Boedeker C."/>
            <person name="Wiegand S."/>
            <person name="Breitling P."/>
            <person name="Kallscheuer N."/>
            <person name="Jogler M."/>
            <person name="Rohde M."/>
            <person name="Petersen J."/>
            <person name="Medema M.H."/>
            <person name="Surup F."/>
            <person name="Jogler C."/>
        </authorList>
    </citation>
    <scope>NUCLEOTIDE SEQUENCE [LARGE SCALE GENOMIC DNA]</scope>
    <source>
        <strain evidence="2 3">Mal15</strain>
    </source>
</reference>
<evidence type="ECO:0000313" key="2">
    <source>
        <dbReference type="EMBL" id="QEF97430.1"/>
    </source>
</evidence>
<dbReference type="Proteomes" id="UP000321353">
    <property type="component" value="Chromosome"/>
</dbReference>
<feature type="transmembrane region" description="Helical" evidence="1">
    <location>
        <begin position="6"/>
        <end position="22"/>
    </location>
</feature>
<keyword evidence="3" id="KW-1185">Reference proteome</keyword>
<keyword evidence="1" id="KW-0472">Membrane</keyword>
<accession>A0A5B9MBH8</accession>
<gene>
    <name evidence="2" type="ORF">Mal15_14700</name>
</gene>
<dbReference type="KEGG" id="smam:Mal15_14700"/>
<organism evidence="2 3">
    <name type="scientific">Stieleria maiorica</name>
    <dbReference type="NCBI Taxonomy" id="2795974"/>
    <lineage>
        <taxon>Bacteria</taxon>
        <taxon>Pseudomonadati</taxon>
        <taxon>Planctomycetota</taxon>
        <taxon>Planctomycetia</taxon>
        <taxon>Pirellulales</taxon>
        <taxon>Pirellulaceae</taxon>
        <taxon>Stieleria</taxon>
    </lineage>
</organism>
<keyword evidence="1" id="KW-1133">Transmembrane helix</keyword>